<feature type="domain" description="Lipid/polyisoprenoid-binding YceI-like" evidence="3">
    <location>
        <begin position="111"/>
        <end position="278"/>
    </location>
</feature>
<dbReference type="PANTHER" id="PTHR34406:SF1">
    <property type="entry name" value="PROTEIN YCEI"/>
    <property type="match status" value="1"/>
</dbReference>
<accession>A0ABV5LW20</accession>
<dbReference type="InterPro" id="IPR013784">
    <property type="entry name" value="Carb-bd-like_fold"/>
</dbReference>
<protein>
    <submittedName>
        <fullName evidence="4">YceI family protein</fullName>
    </submittedName>
</protein>
<dbReference type="PANTHER" id="PTHR34406">
    <property type="entry name" value="PROTEIN YCEI"/>
    <property type="match status" value="1"/>
</dbReference>
<comment type="similarity">
    <text evidence="1">Belongs to the UPF0312 family.</text>
</comment>
<keyword evidence="5" id="KW-1185">Reference proteome</keyword>
<comment type="caution">
    <text evidence="4">The sequence shown here is derived from an EMBL/GenBank/DDBJ whole genome shotgun (WGS) entry which is preliminary data.</text>
</comment>
<dbReference type="Pfam" id="PF13620">
    <property type="entry name" value="CarboxypepD_reg"/>
    <property type="match status" value="1"/>
</dbReference>
<feature type="compositionally biased region" description="Low complexity" evidence="2">
    <location>
        <begin position="1"/>
        <end position="18"/>
    </location>
</feature>
<dbReference type="Proteomes" id="UP001589748">
    <property type="component" value="Unassembled WGS sequence"/>
</dbReference>
<sequence length="281" mass="29081">MSPTPTTGTTGTSRATGRIRTRDDWPVPGAAVTLLSVEGRQLARATTGADGGFDLGAVPAGPATLLLSAAGHEPSASAVDVPASGGWALGDLRLRRQDESGVAPDLPEPGVWVLDAAHSSVTATAHHLGLAAVHGRFSDLAGVITVADEITASRVEVSIAAASIDTGHADRDAHLRSADFLDVEHHPRLTFVASGVRRGPEGWVLDGELTLLGVTRPVALALSCTGVGPDPWGGRRAAFTARTELHRDQFRMNWNQAVAVGVAMVGTTLKVAIDVEAVRQA</sequence>
<dbReference type="RefSeq" id="WP_380137151.1">
    <property type="nucleotide sequence ID" value="NZ_JBHLUI010000008.1"/>
</dbReference>
<organism evidence="4 5">
    <name type="scientific">Kineococcus gynurae</name>
    <dbReference type="NCBI Taxonomy" id="452979"/>
    <lineage>
        <taxon>Bacteria</taxon>
        <taxon>Bacillati</taxon>
        <taxon>Actinomycetota</taxon>
        <taxon>Actinomycetes</taxon>
        <taxon>Kineosporiales</taxon>
        <taxon>Kineosporiaceae</taxon>
        <taxon>Kineococcus</taxon>
    </lineage>
</organism>
<evidence type="ECO:0000313" key="4">
    <source>
        <dbReference type="EMBL" id="MFB9378285.1"/>
    </source>
</evidence>
<proteinExistence type="inferred from homology"/>
<dbReference type="SUPFAM" id="SSF101874">
    <property type="entry name" value="YceI-like"/>
    <property type="match status" value="1"/>
</dbReference>
<gene>
    <name evidence="4" type="ORF">ACFFVI_15040</name>
</gene>
<evidence type="ECO:0000256" key="1">
    <source>
        <dbReference type="ARBA" id="ARBA00008812"/>
    </source>
</evidence>
<dbReference type="Pfam" id="PF04264">
    <property type="entry name" value="YceI"/>
    <property type="match status" value="1"/>
</dbReference>
<reference evidence="4 5" key="1">
    <citation type="submission" date="2024-09" db="EMBL/GenBank/DDBJ databases">
        <authorList>
            <person name="Sun Q."/>
            <person name="Mori K."/>
        </authorList>
    </citation>
    <scope>NUCLEOTIDE SEQUENCE [LARGE SCALE GENOMIC DNA]</scope>
    <source>
        <strain evidence="4 5">TISTR 1856</strain>
    </source>
</reference>
<dbReference type="InterPro" id="IPR007372">
    <property type="entry name" value="Lipid/polyisoprenoid-bd_YceI"/>
</dbReference>
<dbReference type="SMART" id="SM00867">
    <property type="entry name" value="YceI"/>
    <property type="match status" value="1"/>
</dbReference>
<dbReference type="InterPro" id="IPR036761">
    <property type="entry name" value="TTHA0802/YceI-like_sf"/>
</dbReference>
<name>A0ABV5LW20_9ACTN</name>
<dbReference type="Gene3D" id="2.60.40.1120">
    <property type="entry name" value="Carboxypeptidase-like, regulatory domain"/>
    <property type="match status" value="1"/>
</dbReference>
<dbReference type="Gene3D" id="2.40.128.110">
    <property type="entry name" value="Lipid/polyisoprenoid-binding, YceI-like"/>
    <property type="match status" value="1"/>
</dbReference>
<evidence type="ECO:0000313" key="5">
    <source>
        <dbReference type="Proteomes" id="UP001589748"/>
    </source>
</evidence>
<evidence type="ECO:0000256" key="2">
    <source>
        <dbReference type="SAM" id="MobiDB-lite"/>
    </source>
</evidence>
<evidence type="ECO:0000259" key="3">
    <source>
        <dbReference type="SMART" id="SM00867"/>
    </source>
</evidence>
<dbReference type="SUPFAM" id="SSF49452">
    <property type="entry name" value="Starch-binding domain-like"/>
    <property type="match status" value="1"/>
</dbReference>
<feature type="region of interest" description="Disordered" evidence="2">
    <location>
        <begin position="1"/>
        <end position="24"/>
    </location>
</feature>
<dbReference type="EMBL" id="JBHMDM010000007">
    <property type="protein sequence ID" value="MFB9378285.1"/>
    <property type="molecule type" value="Genomic_DNA"/>
</dbReference>